<dbReference type="EMBL" id="BJUX01000015">
    <property type="protein sequence ID" value="GEK89435.1"/>
    <property type="molecule type" value="Genomic_DNA"/>
</dbReference>
<keyword evidence="9" id="KW-1185">Reference proteome</keyword>
<protein>
    <submittedName>
        <fullName evidence="6">Phosphosugar-binding protein</fullName>
    </submittedName>
    <submittedName>
        <fullName evidence="7">Transcriptional regulator, RpiR family</fullName>
    </submittedName>
</protein>
<evidence type="ECO:0000256" key="1">
    <source>
        <dbReference type="ARBA" id="ARBA00023015"/>
    </source>
</evidence>
<dbReference type="Gene3D" id="3.40.50.10490">
    <property type="entry name" value="Glucose-6-phosphate isomerase like protein, domain 1"/>
    <property type="match status" value="1"/>
</dbReference>
<dbReference type="InterPro" id="IPR001347">
    <property type="entry name" value="SIS_dom"/>
</dbReference>
<keyword evidence="3" id="KW-0804">Transcription</keyword>
<proteinExistence type="predicted"/>
<evidence type="ECO:0000313" key="9">
    <source>
        <dbReference type="Proteomes" id="UP000321425"/>
    </source>
</evidence>
<dbReference type="CDD" id="cd05013">
    <property type="entry name" value="SIS_RpiR"/>
    <property type="match status" value="1"/>
</dbReference>
<keyword evidence="2" id="KW-0238">DNA-binding</keyword>
<evidence type="ECO:0000259" key="5">
    <source>
        <dbReference type="PROSITE" id="PS51464"/>
    </source>
</evidence>
<sequence>MGRLLDIHANELANLTYTEKQILYYIENNSEDVAEMSLTKLAEKNAVSTTTIVRLSHKLGYGGFSEFKFNLKKMNEQLTRSENLENLDPVDQYLDGLSTGLAHLDKNVLKKAAEEMKKADKIIIISVGLTKVVGEYMSKRLMQINRASSYIYESHMIDLVSNWVDSHDLVIFISSSGETQTLVKAAEKLSHLAIPTIVLTNNPDSALMKTTDIGVSFSIQHYLYKGYDISARSFLVILSDLVVDYYRMIEYE</sequence>
<dbReference type="SUPFAM" id="SSF53697">
    <property type="entry name" value="SIS domain"/>
    <property type="match status" value="1"/>
</dbReference>
<dbReference type="GO" id="GO:1901135">
    <property type="term" value="P:carbohydrate derivative metabolic process"/>
    <property type="evidence" value="ECO:0007669"/>
    <property type="project" value="InterPro"/>
</dbReference>
<dbReference type="OrthoDB" id="1648815at2"/>
<dbReference type="InterPro" id="IPR046348">
    <property type="entry name" value="SIS_dom_sf"/>
</dbReference>
<reference evidence="6 9" key="2">
    <citation type="submission" date="2019-07" db="EMBL/GenBank/DDBJ databases">
        <title>Whole genome shotgun sequence of Alkalibacterium putridalgicola NBRC 103243.</title>
        <authorList>
            <person name="Hosoyama A."/>
            <person name="Uohara A."/>
            <person name="Ohji S."/>
            <person name="Ichikawa N."/>
        </authorList>
    </citation>
    <scope>NUCLEOTIDE SEQUENCE [LARGE SCALE GENOMIC DNA]</scope>
    <source>
        <strain evidence="6 9">NBRC 103243</strain>
    </source>
</reference>
<dbReference type="InterPro" id="IPR035472">
    <property type="entry name" value="RpiR-like_SIS"/>
</dbReference>
<evidence type="ECO:0000313" key="8">
    <source>
        <dbReference type="Proteomes" id="UP000198548"/>
    </source>
</evidence>
<dbReference type="SUPFAM" id="SSF46689">
    <property type="entry name" value="Homeodomain-like"/>
    <property type="match status" value="1"/>
</dbReference>
<dbReference type="InterPro" id="IPR047640">
    <property type="entry name" value="RpiR-like"/>
</dbReference>
<dbReference type="Pfam" id="PF01418">
    <property type="entry name" value="HTH_6"/>
    <property type="match status" value="1"/>
</dbReference>
<dbReference type="Proteomes" id="UP000321425">
    <property type="component" value="Unassembled WGS sequence"/>
</dbReference>
<dbReference type="PROSITE" id="PS51464">
    <property type="entry name" value="SIS"/>
    <property type="match status" value="1"/>
</dbReference>
<dbReference type="GO" id="GO:0003677">
    <property type="term" value="F:DNA binding"/>
    <property type="evidence" value="ECO:0007669"/>
    <property type="project" value="UniProtKB-KW"/>
</dbReference>
<feature type="domain" description="HTH rpiR-type" evidence="4">
    <location>
        <begin position="2"/>
        <end position="78"/>
    </location>
</feature>
<keyword evidence="1" id="KW-0805">Transcription regulation</keyword>
<dbReference type="Gene3D" id="1.10.10.10">
    <property type="entry name" value="Winged helix-like DNA-binding domain superfamily/Winged helix DNA-binding domain"/>
    <property type="match status" value="1"/>
</dbReference>
<dbReference type="InterPro" id="IPR000281">
    <property type="entry name" value="HTH_RpiR"/>
</dbReference>
<dbReference type="EMBL" id="FOBL01000012">
    <property type="protein sequence ID" value="SEL83083.1"/>
    <property type="molecule type" value="Genomic_DNA"/>
</dbReference>
<dbReference type="GO" id="GO:0003700">
    <property type="term" value="F:DNA-binding transcription factor activity"/>
    <property type="evidence" value="ECO:0007669"/>
    <property type="project" value="InterPro"/>
</dbReference>
<accession>A0A1H7TEC5</accession>
<gene>
    <name evidence="6" type="ORF">APU01nite_14740</name>
    <name evidence="7" type="ORF">SAMN04488100_1129</name>
</gene>
<reference evidence="7 8" key="1">
    <citation type="submission" date="2016-10" db="EMBL/GenBank/DDBJ databases">
        <authorList>
            <person name="de Groot N.N."/>
        </authorList>
    </citation>
    <scope>NUCLEOTIDE SEQUENCE [LARGE SCALE GENOMIC DNA]</scope>
    <source>
        <strain evidence="7 8">DSM 19182</strain>
    </source>
</reference>
<dbReference type="InterPro" id="IPR009057">
    <property type="entry name" value="Homeodomain-like_sf"/>
</dbReference>
<name>A0A1H7TEC5_9LACT</name>
<evidence type="ECO:0000313" key="7">
    <source>
        <dbReference type="EMBL" id="SEL83083.1"/>
    </source>
</evidence>
<dbReference type="AlphaFoldDB" id="A0A1H7TEC5"/>
<dbReference type="PANTHER" id="PTHR30514:SF10">
    <property type="entry name" value="MURR_RPIR FAMILY TRANSCRIPTIONAL REGULATOR"/>
    <property type="match status" value="1"/>
</dbReference>
<dbReference type="PROSITE" id="PS51071">
    <property type="entry name" value="HTH_RPIR"/>
    <property type="match status" value="1"/>
</dbReference>
<dbReference type="GO" id="GO:0097367">
    <property type="term" value="F:carbohydrate derivative binding"/>
    <property type="evidence" value="ECO:0007669"/>
    <property type="project" value="InterPro"/>
</dbReference>
<evidence type="ECO:0000313" key="6">
    <source>
        <dbReference type="EMBL" id="GEK89435.1"/>
    </source>
</evidence>
<evidence type="ECO:0000256" key="3">
    <source>
        <dbReference type="ARBA" id="ARBA00023163"/>
    </source>
</evidence>
<dbReference type="PANTHER" id="PTHR30514">
    <property type="entry name" value="GLUCOKINASE"/>
    <property type="match status" value="1"/>
</dbReference>
<feature type="domain" description="SIS" evidence="5">
    <location>
        <begin position="112"/>
        <end position="252"/>
    </location>
</feature>
<dbReference type="Proteomes" id="UP000198548">
    <property type="component" value="Unassembled WGS sequence"/>
</dbReference>
<organism evidence="7 8">
    <name type="scientific">Alkalibacterium putridalgicola</name>
    <dbReference type="NCBI Taxonomy" id="426703"/>
    <lineage>
        <taxon>Bacteria</taxon>
        <taxon>Bacillati</taxon>
        <taxon>Bacillota</taxon>
        <taxon>Bacilli</taxon>
        <taxon>Lactobacillales</taxon>
        <taxon>Carnobacteriaceae</taxon>
        <taxon>Alkalibacterium</taxon>
    </lineage>
</organism>
<evidence type="ECO:0000259" key="4">
    <source>
        <dbReference type="PROSITE" id="PS51071"/>
    </source>
</evidence>
<dbReference type="InterPro" id="IPR036388">
    <property type="entry name" value="WH-like_DNA-bd_sf"/>
</dbReference>
<dbReference type="Pfam" id="PF01380">
    <property type="entry name" value="SIS"/>
    <property type="match status" value="1"/>
</dbReference>
<dbReference type="STRING" id="426703.SAMN04488100_1129"/>
<dbReference type="RefSeq" id="WP_091487859.1">
    <property type="nucleotide sequence ID" value="NZ_BJUX01000015.1"/>
</dbReference>
<evidence type="ECO:0000256" key="2">
    <source>
        <dbReference type="ARBA" id="ARBA00023125"/>
    </source>
</evidence>